<dbReference type="InterPro" id="IPR023346">
    <property type="entry name" value="Lysozyme-like_dom_sf"/>
</dbReference>
<dbReference type="STRING" id="159087.Daro_2852"/>
<protein>
    <recommendedName>
        <fullName evidence="1">Peptidoglycan binding-like domain-containing protein</fullName>
    </recommendedName>
</protein>
<dbReference type="Pfam" id="PF01374">
    <property type="entry name" value="Glyco_hydro_46"/>
    <property type="match status" value="1"/>
</dbReference>
<dbReference type="InterPro" id="IPR036366">
    <property type="entry name" value="PGBDSf"/>
</dbReference>
<dbReference type="HOGENOM" id="CLU_077937_0_0_4"/>
<proteinExistence type="predicted"/>
<organism evidence="2">
    <name type="scientific">Dechloromonas aromatica (strain RCB)</name>
    <dbReference type="NCBI Taxonomy" id="159087"/>
    <lineage>
        <taxon>Bacteria</taxon>
        <taxon>Pseudomonadati</taxon>
        <taxon>Pseudomonadota</taxon>
        <taxon>Betaproteobacteria</taxon>
        <taxon>Rhodocyclales</taxon>
        <taxon>Azonexaceae</taxon>
        <taxon>Dechloromonas</taxon>
    </lineage>
</organism>
<gene>
    <name evidence="2" type="ordered locus">Daro_2852</name>
</gene>
<feature type="domain" description="Peptidoglycan binding-like" evidence="1">
    <location>
        <begin position="279"/>
        <end position="331"/>
    </location>
</feature>
<dbReference type="Pfam" id="PF01471">
    <property type="entry name" value="PG_binding_1"/>
    <property type="match status" value="1"/>
</dbReference>
<dbReference type="GO" id="GO:0016977">
    <property type="term" value="F:chitosanase activity"/>
    <property type="evidence" value="ECO:0007669"/>
    <property type="project" value="InterPro"/>
</dbReference>
<evidence type="ECO:0000313" key="2">
    <source>
        <dbReference type="EMBL" id="AAZ47582.1"/>
    </source>
</evidence>
<dbReference type="AlphaFoldDB" id="Q47C49"/>
<dbReference type="GO" id="GO:0005975">
    <property type="term" value="P:carbohydrate metabolic process"/>
    <property type="evidence" value="ECO:0007669"/>
    <property type="project" value="InterPro"/>
</dbReference>
<dbReference type="Gene3D" id="1.10.101.10">
    <property type="entry name" value="PGBD-like superfamily/PGBD"/>
    <property type="match status" value="1"/>
</dbReference>
<dbReference type="KEGG" id="dar:Daro_2852"/>
<dbReference type="eggNOG" id="COG3409">
    <property type="taxonomic scope" value="Bacteria"/>
</dbReference>
<dbReference type="SUPFAM" id="SSF47090">
    <property type="entry name" value="PGBD-like"/>
    <property type="match status" value="1"/>
</dbReference>
<accession>Q47C49</accession>
<evidence type="ECO:0000259" key="1">
    <source>
        <dbReference type="Pfam" id="PF01471"/>
    </source>
</evidence>
<dbReference type="InterPro" id="IPR036365">
    <property type="entry name" value="PGBD-like_sf"/>
</dbReference>
<name>Q47C49_DECAR</name>
<reference evidence="2" key="1">
    <citation type="submission" date="2005-08" db="EMBL/GenBank/DDBJ databases">
        <title>Complete sequence of Dechloromonas aromatica RCB.</title>
        <authorList>
            <person name="Salinero K.K."/>
            <person name="Copeland A."/>
            <person name="Lucas S."/>
            <person name="Lapidus A."/>
            <person name="Barry K."/>
            <person name="Detter J.C."/>
            <person name="Glavina T."/>
            <person name="Hammon N."/>
            <person name="Israni S."/>
            <person name="Pitluck S."/>
            <person name="Di Bartolo G."/>
            <person name="Trong S."/>
            <person name="Schmutz J."/>
            <person name="Larimer F."/>
            <person name="Land M."/>
            <person name="Ivanova N."/>
            <person name="Richardson P."/>
        </authorList>
    </citation>
    <scope>NUCLEOTIDE SEQUENCE</scope>
    <source>
        <strain evidence="2">RCB</strain>
    </source>
</reference>
<dbReference type="InterPro" id="IPR002477">
    <property type="entry name" value="Peptidoglycan-bd-like"/>
</dbReference>
<dbReference type="CAZy" id="GH46">
    <property type="family name" value="Glycoside Hydrolase Family 46"/>
</dbReference>
<dbReference type="Gene3D" id="1.20.141.10">
    <property type="entry name" value="Chitosanase, subunit A, domain 1"/>
    <property type="match status" value="1"/>
</dbReference>
<dbReference type="GO" id="GO:0005576">
    <property type="term" value="C:extracellular region"/>
    <property type="evidence" value="ECO:0007669"/>
    <property type="project" value="InterPro"/>
</dbReference>
<dbReference type="SUPFAM" id="SSF53955">
    <property type="entry name" value="Lysozyme-like"/>
    <property type="match status" value="1"/>
</dbReference>
<dbReference type="EMBL" id="CP000089">
    <property type="protein sequence ID" value="AAZ47582.1"/>
    <property type="molecule type" value="Genomic_DNA"/>
</dbReference>
<dbReference type="InterPro" id="IPR000400">
    <property type="entry name" value="Glyco_hydro_46"/>
</dbReference>
<sequence>MSACYAEPHILQFFPSLPSTRRSWKMLTPTQKQTAQSIVNLFETGAVLGHYGNVTVIPGDTGHLTFGRSQTTLCSGNLLDLLQRYCGNDGARFGDKLSAWLARFEAVDLSLDDDLHLHNLLRATADDPVMRETQDLFFDEVYWQPAAKAADNFGIKSALGVAVVYDSWVHGSWKTLRDMTNQKSGPIATLGERAWIKAYVETRRSWLANHSRSDLRGTTYRMDAFLRLIEQGYWGLALPLVVHGEEISLATLRAMPPGCYDGPQPGTRSIALQTPLARGLDVRLLQLGMSGRGVAIKADGIFGQTSVNLLKRFQASQGLPANGIATPQQLSELVD</sequence>